<proteinExistence type="predicted"/>
<evidence type="ECO:0000313" key="3">
    <source>
        <dbReference type="Proteomes" id="UP000003612"/>
    </source>
</evidence>
<organism evidence="2 3">
    <name type="scientific">Neisseria mucosa C102</name>
    <dbReference type="NCBI Taxonomy" id="435832"/>
    <lineage>
        <taxon>Bacteria</taxon>
        <taxon>Pseudomonadati</taxon>
        <taxon>Pseudomonadota</taxon>
        <taxon>Betaproteobacteria</taxon>
        <taxon>Neisseriales</taxon>
        <taxon>Neisseriaceae</taxon>
        <taxon>Neisseria</taxon>
    </lineage>
</organism>
<accession>A0ABP2KCK9</accession>
<reference evidence="2 3" key="1">
    <citation type="submission" date="2010-12" db="EMBL/GenBank/DDBJ databases">
        <title>The Genome Sequence of Neisseria mucosa strain C102.</title>
        <authorList>
            <consortium name="The Broad Institute Genome Sequencing Platform"/>
            <person name="Earl A."/>
            <person name="Ward D."/>
            <person name="Feldgarden M."/>
            <person name="Gevers D."/>
            <person name="Sibley C.D."/>
            <person name="Field T.R."/>
            <person name="Grinwis M."/>
            <person name="Eshaghurshan C.S."/>
            <person name="Surette M."/>
            <person name="Young S.K."/>
            <person name="Zeng Q."/>
            <person name="Gargeya S."/>
            <person name="Fitzgerald M."/>
            <person name="Haas B."/>
            <person name="Abouelleil A."/>
            <person name="Alvarado L."/>
            <person name="Arachchi H.M."/>
            <person name="Berlin A."/>
            <person name="Brown A."/>
            <person name="Chapman S.B."/>
            <person name="Chen Z."/>
            <person name="Dunbar C."/>
            <person name="Freedman E."/>
            <person name="Gearin G."/>
            <person name="Gellesch M."/>
            <person name="Goldberg J."/>
            <person name="Griggs A."/>
            <person name="Gujja S."/>
            <person name="Heilman E."/>
            <person name="Heiman D."/>
            <person name="Howarth C."/>
            <person name="Larson L."/>
            <person name="Lui A."/>
            <person name="MacDonald P.J.P."/>
            <person name="Mehta T."/>
            <person name="Montmayeur A."/>
            <person name="Murphy C."/>
            <person name="Neiman D."/>
            <person name="Pearson M."/>
            <person name="Priest M."/>
            <person name="Roberts A."/>
            <person name="Saif S."/>
            <person name="Shea T."/>
            <person name="Shenoy N."/>
            <person name="Sisk P."/>
            <person name="Stolte C."/>
            <person name="Sykes S."/>
            <person name="White J."/>
            <person name="Yandava C."/>
            <person name="Nusbaum C."/>
            <person name="Birren B."/>
        </authorList>
    </citation>
    <scope>NUCLEOTIDE SEQUENCE [LARGE SCALE GENOMIC DNA]</scope>
    <source>
        <strain evidence="2 3">C102</strain>
    </source>
</reference>
<evidence type="ECO:0000256" key="1">
    <source>
        <dbReference type="SAM" id="Phobius"/>
    </source>
</evidence>
<gene>
    <name evidence="2" type="ORF">HMPREF0604_01104</name>
</gene>
<evidence type="ECO:0000313" key="2">
    <source>
        <dbReference type="EMBL" id="EFV80624.1"/>
    </source>
</evidence>
<keyword evidence="1" id="KW-0812">Transmembrane</keyword>
<feature type="transmembrane region" description="Helical" evidence="1">
    <location>
        <begin position="106"/>
        <end position="127"/>
    </location>
</feature>
<dbReference type="EMBL" id="ACRG01000008">
    <property type="protein sequence ID" value="EFV80624.1"/>
    <property type="molecule type" value="Genomic_DNA"/>
</dbReference>
<keyword evidence="1" id="KW-0472">Membrane</keyword>
<dbReference type="Proteomes" id="UP000003612">
    <property type="component" value="Unassembled WGS sequence"/>
</dbReference>
<keyword evidence="1" id="KW-1133">Transmembrane helix</keyword>
<dbReference type="RefSeq" id="WP_003747674.1">
    <property type="nucleotide sequence ID" value="NZ_GL635794.1"/>
</dbReference>
<protein>
    <submittedName>
        <fullName evidence="2">Lytic enzyme</fullName>
    </submittedName>
</protein>
<comment type="caution">
    <text evidence="2">The sequence shown here is derived from an EMBL/GenBank/DDBJ whole genome shotgun (WGS) entry which is preliminary data.</text>
</comment>
<keyword evidence="3" id="KW-1185">Reference proteome</keyword>
<name>A0ABP2KCK9_NEIMU</name>
<sequence>MEENTDIEQARSLVIETSRLMVAYRDNSEKLVNDVRNELDKSLIEQRRMLVQMIREEVTKEVSQTVYAYVKDMEKARNQMADQVREFNGYLRKVQEENNKISSRSVWVTSLTLATLVIGGIALIWFYSGVIQSKKIDADMVTRINQADIVRCGNDLCARTSKAGENGYRVIHKR</sequence>